<reference evidence="1" key="2">
    <citation type="submission" date="2014-06" db="EMBL/GenBank/DDBJ databases">
        <title>The complete genome of Blastobotrys (Arxula) adeninivorans LS3 - a yeast of biotechnological interest.</title>
        <authorList>
            <person name="Kunze G."/>
            <person name="Gaillardin C."/>
            <person name="Czernicka M."/>
            <person name="Durrens P."/>
            <person name="Martin T."/>
            <person name="Boer E."/>
            <person name="Gabaldon T."/>
            <person name="Cruz J."/>
            <person name="Talla E."/>
            <person name="Marck C."/>
            <person name="Goffeau A."/>
            <person name="Barbe V."/>
            <person name="Baret P."/>
            <person name="Baronian K."/>
            <person name="Beier S."/>
            <person name="Bleykasten C."/>
            <person name="Bode R."/>
            <person name="Casaregola S."/>
            <person name="Despons L."/>
            <person name="Fairhead C."/>
            <person name="Giersberg M."/>
            <person name="Gierski P."/>
            <person name="Hahnel U."/>
            <person name="Hartmann A."/>
            <person name="Jankowska D."/>
            <person name="Jubin C."/>
            <person name="Jung P."/>
            <person name="Lafontaine I."/>
            <person name="Leh-Louis V."/>
            <person name="Lemaire M."/>
            <person name="Marcet-Houben M."/>
            <person name="Mascher M."/>
            <person name="Morel G."/>
            <person name="Richard G.-F."/>
            <person name="Riechen J."/>
            <person name="Sacerdot C."/>
            <person name="Sarkar A."/>
            <person name="Savel G."/>
            <person name="Schacherer J."/>
            <person name="Sherman D."/>
            <person name="Straub M.-L."/>
            <person name="Stein N."/>
            <person name="Thierry A."/>
            <person name="Trautwein-Schult A."/>
            <person name="Westhof E."/>
            <person name="Worch S."/>
            <person name="Dujon B."/>
            <person name="Souciet J.-L."/>
            <person name="Wincker P."/>
            <person name="Scholz U."/>
            <person name="Neuveglise N."/>
        </authorList>
    </citation>
    <scope>NUCLEOTIDE SEQUENCE</scope>
    <source>
        <strain evidence="1">LS3</strain>
    </source>
</reference>
<sequence>MNAMRQGILGCKLWVEQLVLEAVSSRSGSKTLAVKLTVKVAEVAIGVAGDVEFCRPRPNGTTNAPNNRVDVELHRAIEILEMVQSHTSAYSAANRYQAP</sequence>
<dbReference type="AlphaFoldDB" id="A0A060TBB7"/>
<gene>
    <name evidence="1" type="ORF">GNLVRS02_ARAD1B06798g</name>
</gene>
<reference evidence="1" key="1">
    <citation type="submission" date="2014-02" db="EMBL/GenBank/DDBJ databases">
        <authorList>
            <person name="Genoscope - CEA"/>
        </authorList>
    </citation>
    <scope>NUCLEOTIDE SEQUENCE</scope>
    <source>
        <strain evidence="1">LS3</strain>
    </source>
</reference>
<evidence type="ECO:0000313" key="1">
    <source>
        <dbReference type="EMBL" id="CDP36167.1"/>
    </source>
</evidence>
<name>A0A060TBB7_BLAAD</name>
<organism evidence="1">
    <name type="scientific">Blastobotrys adeninivorans</name>
    <name type="common">Yeast</name>
    <name type="synonym">Arxula adeninivorans</name>
    <dbReference type="NCBI Taxonomy" id="409370"/>
    <lineage>
        <taxon>Eukaryota</taxon>
        <taxon>Fungi</taxon>
        <taxon>Dikarya</taxon>
        <taxon>Ascomycota</taxon>
        <taxon>Saccharomycotina</taxon>
        <taxon>Dipodascomycetes</taxon>
        <taxon>Dipodascales</taxon>
        <taxon>Trichomonascaceae</taxon>
        <taxon>Blastobotrys</taxon>
    </lineage>
</organism>
<dbReference type="EMBL" id="HG937692">
    <property type="protein sequence ID" value="CDP36167.1"/>
    <property type="molecule type" value="Genomic_DNA"/>
</dbReference>
<protein>
    <submittedName>
        <fullName evidence="1">ARAD1B06798p</fullName>
    </submittedName>
</protein>
<accession>A0A060TBB7</accession>
<proteinExistence type="predicted"/>